<sequence length="440" mass="49530">MVVELLRTLQTCFKVIPVESWRLAEAVPSGLCAPSVQSVQSKQPVEFAALERTAQPTLLTSIMTVLLREARQTSRFTADYLITLTTFCGCHVADALFQDAAFFPWTDWLRLLHSVFVPVEIQKLVATLLARVIELGGPQLPERLQWLVQEMRWSRIESISVNESIASCILLAAVMEQGLAANPQVQHMARVLLLHNSSHVRSQFYLSFASLSPMAAAALHDSLFPLLLQQYAQETVLCDACLRVLVRFASLAHASPALSAFLASLVDTLTAMDTRQQLHALEFLRLLPASLSAPHRHTLLLMLPFFLSREDCVVAAFFALLQTWCPVFTLEERTVLLRGVGSNPEGQDVMLSLCQQLGAKEDLAEEDRRRMGRYLCESLDWGMDSLRKTIISLHGMKTFSWMEESDRSWIRLRIEQAIAQDQYRFSLLDSLVTEEVALLE</sequence>
<dbReference type="AlphaFoldDB" id="A0A196S613"/>
<comment type="caution">
    <text evidence="1">The sequence shown here is derived from an EMBL/GenBank/DDBJ whole genome shotgun (WGS) entry which is preliminary data.</text>
</comment>
<accession>A0A196S613</accession>
<keyword evidence="2" id="KW-1185">Reference proteome</keyword>
<organism evidence="1 2">
    <name type="scientific">Blastocystis sp. subtype 1 (strain ATCC 50177 / NandII)</name>
    <dbReference type="NCBI Taxonomy" id="478820"/>
    <lineage>
        <taxon>Eukaryota</taxon>
        <taxon>Sar</taxon>
        <taxon>Stramenopiles</taxon>
        <taxon>Bigyra</taxon>
        <taxon>Opalozoa</taxon>
        <taxon>Opalinata</taxon>
        <taxon>Blastocystidae</taxon>
        <taxon>Blastocystis</taxon>
    </lineage>
</organism>
<evidence type="ECO:0000313" key="2">
    <source>
        <dbReference type="Proteomes" id="UP000078348"/>
    </source>
</evidence>
<proteinExistence type="predicted"/>
<dbReference type="Proteomes" id="UP000078348">
    <property type="component" value="Unassembled WGS sequence"/>
</dbReference>
<dbReference type="EMBL" id="LXWW01000577">
    <property type="protein sequence ID" value="OAO11851.1"/>
    <property type="molecule type" value="Genomic_DNA"/>
</dbReference>
<protein>
    <submittedName>
        <fullName evidence="1">Uncharacterized protein</fullName>
    </submittedName>
</protein>
<evidence type="ECO:0000313" key="1">
    <source>
        <dbReference type="EMBL" id="OAO11851.1"/>
    </source>
</evidence>
<gene>
    <name evidence="1" type="ORF">AV274_6464</name>
</gene>
<name>A0A196S613_BLAHN</name>
<reference evidence="1 2" key="1">
    <citation type="submission" date="2016-05" db="EMBL/GenBank/DDBJ databases">
        <title>Nuclear genome of Blastocystis sp. subtype 1 NandII.</title>
        <authorList>
            <person name="Gentekaki E."/>
            <person name="Curtis B."/>
            <person name="Stairs C."/>
            <person name="Eme L."/>
            <person name="Herman E."/>
            <person name="Klimes V."/>
            <person name="Arias M.C."/>
            <person name="Elias M."/>
            <person name="Hilliou F."/>
            <person name="Klute M."/>
            <person name="Malik S.-B."/>
            <person name="Pightling A."/>
            <person name="Rachubinski R."/>
            <person name="Salas D."/>
            <person name="Schlacht A."/>
            <person name="Suga H."/>
            <person name="Archibald J."/>
            <person name="Ball S.G."/>
            <person name="Clark G."/>
            <person name="Dacks J."/>
            <person name="Van Der Giezen M."/>
            <person name="Tsaousis A."/>
            <person name="Roger A."/>
        </authorList>
    </citation>
    <scope>NUCLEOTIDE SEQUENCE [LARGE SCALE GENOMIC DNA]</scope>
    <source>
        <strain evidence="2">ATCC 50177 / NandII</strain>
    </source>
</reference>